<dbReference type="HOGENOM" id="CLU_3239383_0_0_12"/>
<keyword evidence="2" id="KW-1185">Reference proteome</keyword>
<sequence length="43" mass="5289">MTIGLRKRLKVWRCRNDRHAGEGAWLERLDGCRRMRIFRIMCK</sequence>
<proteinExistence type="predicted"/>
<dbReference type="Proteomes" id="UP000018680">
    <property type="component" value="Chromosome"/>
</dbReference>
<dbReference type="AlphaFoldDB" id="V5WHW4"/>
<reference evidence="1 2" key="1">
    <citation type="journal article" date="2015" name="Stand. Genomic Sci.">
        <title>Complete genome sequence and description of Salinispira pacifica gen. nov., sp. nov., a novel spirochaete isolated form a hypersaline microbial mat.</title>
        <authorList>
            <person name="Ben Hania W."/>
            <person name="Joseph M."/>
            <person name="Schumann P."/>
            <person name="Bunk B."/>
            <person name="Fiebig A."/>
            <person name="Sproer C."/>
            <person name="Klenk H.P."/>
            <person name="Fardeau M.L."/>
            <person name="Spring S."/>
        </authorList>
    </citation>
    <scope>NUCLEOTIDE SEQUENCE [LARGE SCALE GENOMIC DNA]</scope>
    <source>
        <strain evidence="1 2">L21-RPul-D2</strain>
    </source>
</reference>
<gene>
    <name evidence="1" type="ORF">L21SP2_1750</name>
</gene>
<dbReference type="KEGG" id="slr:L21SP2_1750"/>
<dbReference type="STRING" id="1307761.L21SP2_1750"/>
<name>V5WHW4_9SPIO</name>
<accession>V5WHW4</accession>
<evidence type="ECO:0000313" key="1">
    <source>
        <dbReference type="EMBL" id="AHC15129.1"/>
    </source>
</evidence>
<organism evidence="1 2">
    <name type="scientific">Salinispira pacifica</name>
    <dbReference type="NCBI Taxonomy" id="1307761"/>
    <lineage>
        <taxon>Bacteria</taxon>
        <taxon>Pseudomonadati</taxon>
        <taxon>Spirochaetota</taxon>
        <taxon>Spirochaetia</taxon>
        <taxon>Spirochaetales</taxon>
        <taxon>Spirochaetaceae</taxon>
        <taxon>Salinispira</taxon>
    </lineage>
</organism>
<dbReference type="EMBL" id="CP006939">
    <property type="protein sequence ID" value="AHC15129.1"/>
    <property type="molecule type" value="Genomic_DNA"/>
</dbReference>
<evidence type="ECO:0000313" key="2">
    <source>
        <dbReference type="Proteomes" id="UP000018680"/>
    </source>
</evidence>
<protein>
    <submittedName>
        <fullName evidence="1">Uncharacterized protein</fullName>
    </submittedName>
</protein>